<feature type="region of interest" description="Disordered" evidence="4">
    <location>
        <begin position="1"/>
        <end position="24"/>
    </location>
</feature>
<organism evidence="6">
    <name type="scientific">freshwater metagenome</name>
    <dbReference type="NCBI Taxonomy" id="449393"/>
    <lineage>
        <taxon>unclassified sequences</taxon>
        <taxon>metagenomes</taxon>
        <taxon>ecological metagenomes</taxon>
    </lineage>
</organism>
<name>A0A6J7GS17_9ZZZZ</name>
<evidence type="ECO:0000256" key="4">
    <source>
        <dbReference type="SAM" id="MobiDB-lite"/>
    </source>
</evidence>
<comment type="similarity">
    <text evidence="1">Belongs to the thiolase-like superfamily. Thiolase family.</text>
</comment>
<reference evidence="6" key="1">
    <citation type="submission" date="2020-05" db="EMBL/GenBank/DDBJ databases">
        <authorList>
            <person name="Chiriac C."/>
            <person name="Salcher M."/>
            <person name="Ghai R."/>
            <person name="Kavagutti S V."/>
        </authorList>
    </citation>
    <scope>NUCLEOTIDE SEQUENCE</scope>
</reference>
<evidence type="ECO:0000256" key="1">
    <source>
        <dbReference type="ARBA" id="ARBA00010982"/>
    </source>
</evidence>
<evidence type="ECO:0000313" key="7">
    <source>
        <dbReference type="EMBL" id="CAB4977767.1"/>
    </source>
</evidence>
<gene>
    <name evidence="6" type="ORF">UFOPK3605_01079</name>
    <name evidence="7" type="ORF">UFOPK3897_00917</name>
</gene>
<evidence type="ECO:0000259" key="5">
    <source>
        <dbReference type="Pfam" id="PF18313"/>
    </source>
</evidence>
<feature type="domain" description="Thiolase-like protein type 1 additional C-terminal" evidence="5">
    <location>
        <begin position="417"/>
        <end position="496"/>
    </location>
</feature>
<dbReference type="InterPro" id="IPR016039">
    <property type="entry name" value="Thiolase-like"/>
</dbReference>
<dbReference type="PANTHER" id="PTHR18919:SF139">
    <property type="entry name" value="THIOLASE-LIKE PROTEIN TYPE 1 ADDITIONAL C-TERMINAL DOMAIN-CONTAINING PROTEIN"/>
    <property type="match status" value="1"/>
</dbReference>
<evidence type="ECO:0000256" key="2">
    <source>
        <dbReference type="ARBA" id="ARBA00022679"/>
    </source>
</evidence>
<evidence type="ECO:0000256" key="3">
    <source>
        <dbReference type="ARBA" id="ARBA00023315"/>
    </source>
</evidence>
<proteinExistence type="inferred from homology"/>
<dbReference type="PANTHER" id="PTHR18919">
    <property type="entry name" value="ACETYL-COA C-ACYLTRANSFERASE"/>
    <property type="match status" value="1"/>
</dbReference>
<feature type="compositionally biased region" description="Polar residues" evidence="4">
    <location>
        <begin position="12"/>
        <end position="22"/>
    </location>
</feature>
<dbReference type="Gene3D" id="3.40.47.10">
    <property type="match status" value="1"/>
</dbReference>
<dbReference type="SUPFAM" id="SSF53901">
    <property type="entry name" value="Thiolase-like"/>
    <property type="match status" value="2"/>
</dbReference>
<keyword evidence="2" id="KW-0808">Transferase</keyword>
<dbReference type="EMBL" id="CAFBMM010000056">
    <property type="protein sequence ID" value="CAB4910592.1"/>
    <property type="molecule type" value="Genomic_DNA"/>
</dbReference>
<accession>A0A6J7GS17</accession>
<dbReference type="AlphaFoldDB" id="A0A6J7GS17"/>
<evidence type="ECO:0000313" key="6">
    <source>
        <dbReference type="EMBL" id="CAB4910592.1"/>
    </source>
</evidence>
<keyword evidence="3" id="KW-0012">Acyltransferase</keyword>
<dbReference type="Pfam" id="PF18313">
    <property type="entry name" value="TLP1_add_C"/>
    <property type="match status" value="1"/>
</dbReference>
<dbReference type="GO" id="GO:0016746">
    <property type="term" value="F:acyltransferase activity"/>
    <property type="evidence" value="ECO:0007669"/>
    <property type="project" value="UniProtKB-KW"/>
</dbReference>
<sequence length="509" mass="54345">MNANTPVIIGVGQSQQRPSDPTTGLEPIDLLDAAALMAVDDSEAKRDIVADIDTIGIVGMVSWPYPDPAALLADRLGAKNVRRTVLTTTGGNSPEMLLHEIAHSILRGDNKSALIGGAECIYSRRRAMGESRSHLNWTTDERPLCPEIIGDDRPGNNPIEIAHHADMPTSVYPLLETALRAAAGHTVDEHQKIVSELWAKFSAVAATNPDAWLKESKTASEIRTVSASNRMIDFPYPKLMCANIIVDQAAAVIICSYEAAQMAGVPEEKMVFPLSGSDAHDHYFFSERDRLDTSPAIKETSAAALTAAGIGIDDVARFDLYSCFPAAVQISMGAMGLGKPGDTRPLTLTGGLGFAGGPANNYSMHAIAKMVEACRTDPASIGLVHALGWYATKHSVGLYSTTPPKNGYVRVDPKSCQNVVNAQPSRTSVGSYAGEATIESTSVPYDREGEPEVAIITLIAPDGSRVLANTTDKEMMEAIANEAQENKKAKLTTDGKTTTLVDITESKNK</sequence>
<protein>
    <submittedName>
        <fullName evidence="6">Unannotated protein</fullName>
    </submittedName>
</protein>
<dbReference type="InterPro" id="IPR040771">
    <property type="entry name" value="TLP1_add_C"/>
</dbReference>
<dbReference type="EMBL" id="CAFBOF010000017">
    <property type="protein sequence ID" value="CAB4977767.1"/>
    <property type="molecule type" value="Genomic_DNA"/>
</dbReference>
<dbReference type="Gene3D" id="2.40.50.840">
    <property type="match status" value="1"/>
</dbReference>